<feature type="domain" description="Thioredoxin" evidence="10">
    <location>
        <begin position="6"/>
        <end position="160"/>
    </location>
</feature>
<dbReference type="GO" id="GO:0045454">
    <property type="term" value="P:cell redox homeostasis"/>
    <property type="evidence" value="ECO:0007669"/>
    <property type="project" value="TreeGrafter"/>
</dbReference>
<dbReference type="SUPFAM" id="SSF52833">
    <property type="entry name" value="Thioredoxin-like"/>
    <property type="match status" value="1"/>
</dbReference>
<reference evidence="11 12" key="1">
    <citation type="journal article" date="2019" name="Nat. Ecol. Evol.">
        <title>Megaphylogeny resolves global patterns of mushroom evolution.</title>
        <authorList>
            <person name="Varga T."/>
            <person name="Krizsan K."/>
            <person name="Foldi C."/>
            <person name="Dima B."/>
            <person name="Sanchez-Garcia M."/>
            <person name="Sanchez-Ramirez S."/>
            <person name="Szollosi G.J."/>
            <person name="Szarkandi J.G."/>
            <person name="Papp V."/>
            <person name="Albert L."/>
            <person name="Andreopoulos W."/>
            <person name="Angelini C."/>
            <person name="Antonin V."/>
            <person name="Barry K.W."/>
            <person name="Bougher N.L."/>
            <person name="Buchanan P."/>
            <person name="Buyck B."/>
            <person name="Bense V."/>
            <person name="Catcheside P."/>
            <person name="Chovatia M."/>
            <person name="Cooper J."/>
            <person name="Damon W."/>
            <person name="Desjardin D."/>
            <person name="Finy P."/>
            <person name="Geml J."/>
            <person name="Haridas S."/>
            <person name="Hughes K."/>
            <person name="Justo A."/>
            <person name="Karasinski D."/>
            <person name="Kautmanova I."/>
            <person name="Kiss B."/>
            <person name="Kocsube S."/>
            <person name="Kotiranta H."/>
            <person name="LaButti K.M."/>
            <person name="Lechner B.E."/>
            <person name="Liimatainen K."/>
            <person name="Lipzen A."/>
            <person name="Lukacs Z."/>
            <person name="Mihaltcheva S."/>
            <person name="Morgado L.N."/>
            <person name="Niskanen T."/>
            <person name="Noordeloos M.E."/>
            <person name="Ohm R.A."/>
            <person name="Ortiz-Santana B."/>
            <person name="Ovrebo C."/>
            <person name="Racz N."/>
            <person name="Riley R."/>
            <person name="Savchenko A."/>
            <person name="Shiryaev A."/>
            <person name="Soop K."/>
            <person name="Spirin V."/>
            <person name="Szebenyi C."/>
            <person name="Tomsovsky M."/>
            <person name="Tulloss R.E."/>
            <person name="Uehling J."/>
            <person name="Grigoriev I.V."/>
            <person name="Vagvolgyi C."/>
            <person name="Papp T."/>
            <person name="Martin F.M."/>
            <person name="Miettinen O."/>
            <person name="Hibbett D.S."/>
            <person name="Nagy L.G."/>
        </authorList>
    </citation>
    <scope>NUCLEOTIDE SEQUENCE [LARGE SCALE GENOMIC DNA]</scope>
    <source>
        <strain evidence="11 12">CBS 121175</strain>
    </source>
</reference>
<dbReference type="GO" id="GO:0008379">
    <property type="term" value="F:thioredoxin peroxidase activity"/>
    <property type="evidence" value="ECO:0007669"/>
    <property type="project" value="TreeGrafter"/>
</dbReference>
<dbReference type="GO" id="GO:0005737">
    <property type="term" value="C:cytoplasm"/>
    <property type="evidence" value="ECO:0007669"/>
    <property type="project" value="TreeGrafter"/>
</dbReference>
<keyword evidence="4" id="KW-0560">Oxidoreductase</keyword>
<gene>
    <name evidence="11" type="ORF">FA15DRAFT_666188</name>
</gene>
<evidence type="ECO:0000256" key="5">
    <source>
        <dbReference type="ARBA" id="ARBA00023157"/>
    </source>
</evidence>
<comment type="catalytic activity">
    <reaction evidence="9">
        <text>a hydroperoxide + [thioredoxin]-dithiol = an alcohol + [thioredoxin]-disulfide + H2O</text>
        <dbReference type="Rhea" id="RHEA:62620"/>
        <dbReference type="Rhea" id="RHEA-COMP:10698"/>
        <dbReference type="Rhea" id="RHEA-COMP:10700"/>
        <dbReference type="ChEBI" id="CHEBI:15377"/>
        <dbReference type="ChEBI" id="CHEBI:29950"/>
        <dbReference type="ChEBI" id="CHEBI:30879"/>
        <dbReference type="ChEBI" id="CHEBI:35924"/>
        <dbReference type="ChEBI" id="CHEBI:50058"/>
        <dbReference type="EC" id="1.11.1.24"/>
    </reaction>
</comment>
<dbReference type="InterPro" id="IPR036249">
    <property type="entry name" value="Thioredoxin-like_sf"/>
</dbReference>
<dbReference type="OrthoDB" id="338622at2759"/>
<dbReference type="Proteomes" id="UP000307440">
    <property type="component" value="Unassembled WGS sequence"/>
</dbReference>
<proteinExistence type="inferred from homology"/>
<dbReference type="InterPro" id="IPR013766">
    <property type="entry name" value="Thioredoxin_domain"/>
</dbReference>
<keyword evidence="5" id="KW-1015">Disulfide bond</keyword>
<dbReference type="Pfam" id="PF00578">
    <property type="entry name" value="AhpC-TSA"/>
    <property type="match status" value="1"/>
</dbReference>
<dbReference type="PANTHER" id="PTHR42801">
    <property type="entry name" value="THIOREDOXIN-DEPENDENT PEROXIDE REDUCTASE"/>
    <property type="match status" value="1"/>
</dbReference>
<keyword evidence="6" id="KW-0676">Redox-active center</keyword>
<protein>
    <recommendedName>
        <fullName evidence="1">thioredoxin-dependent peroxiredoxin</fullName>
        <ecNumber evidence="1">1.11.1.24</ecNumber>
    </recommendedName>
    <alternativeName>
        <fullName evidence="7">Thioredoxin peroxidase</fullName>
    </alternativeName>
</protein>
<dbReference type="CDD" id="cd03017">
    <property type="entry name" value="PRX_BCP"/>
    <property type="match status" value="1"/>
</dbReference>
<dbReference type="GO" id="GO:0034599">
    <property type="term" value="P:cellular response to oxidative stress"/>
    <property type="evidence" value="ECO:0007669"/>
    <property type="project" value="TreeGrafter"/>
</dbReference>
<evidence type="ECO:0000259" key="10">
    <source>
        <dbReference type="PROSITE" id="PS51352"/>
    </source>
</evidence>
<evidence type="ECO:0000256" key="3">
    <source>
        <dbReference type="ARBA" id="ARBA00022862"/>
    </source>
</evidence>
<organism evidence="11 12">
    <name type="scientific">Coprinopsis marcescibilis</name>
    <name type="common">Agaric fungus</name>
    <name type="synonym">Psathyrella marcescibilis</name>
    <dbReference type="NCBI Taxonomy" id="230819"/>
    <lineage>
        <taxon>Eukaryota</taxon>
        <taxon>Fungi</taxon>
        <taxon>Dikarya</taxon>
        <taxon>Basidiomycota</taxon>
        <taxon>Agaricomycotina</taxon>
        <taxon>Agaricomycetes</taxon>
        <taxon>Agaricomycetidae</taxon>
        <taxon>Agaricales</taxon>
        <taxon>Agaricineae</taxon>
        <taxon>Psathyrellaceae</taxon>
        <taxon>Coprinopsis</taxon>
    </lineage>
</organism>
<dbReference type="Gene3D" id="3.40.30.10">
    <property type="entry name" value="Glutaredoxin"/>
    <property type="match status" value="1"/>
</dbReference>
<dbReference type="AlphaFoldDB" id="A0A5C3L537"/>
<dbReference type="PANTHER" id="PTHR42801:SF4">
    <property type="entry name" value="AHPC_TSA FAMILY PROTEIN"/>
    <property type="match status" value="1"/>
</dbReference>
<evidence type="ECO:0000313" key="12">
    <source>
        <dbReference type="Proteomes" id="UP000307440"/>
    </source>
</evidence>
<evidence type="ECO:0000256" key="9">
    <source>
        <dbReference type="ARBA" id="ARBA00049091"/>
    </source>
</evidence>
<evidence type="ECO:0000256" key="2">
    <source>
        <dbReference type="ARBA" id="ARBA00022559"/>
    </source>
</evidence>
<keyword evidence="12" id="KW-1185">Reference proteome</keyword>
<evidence type="ECO:0000256" key="1">
    <source>
        <dbReference type="ARBA" id="ARBA00013017"/>
    </source>
</evidence>
<evidence type="ECO:0000313" key="11">
    <source>
        <dbReference type="EMBL" id="TFK27722.1"/>
    </source>
</evidence>
<keyword evidence="3" id="KW-0049">Antioxidant</keyword>
<dbReference type="InterPro" id="IPR000866">
    <property type="entry name" value="AhpC/TSA"/>
</dbReference>
<dbReference type="EMBL" id="ML210162">
    <property type="protein sequence ID" value="TFK27722.1"/>
    <property type="molecule type" value="Genomic_DNA"/>
</dbReference>
<sequence>MPTYQDLIGKQAPSFSLPNHDGSNFDFKPGEDSRPVALFFYPESGSYGCTRQACQFRDAVVENVTFSAEKVRLIGISPDSVEKQKQFVEKHNLPFPVLSDSEKQVAGIYHIPRGMMGITPVARVTVVIDAKGVVRDTLDATMNYGAHQKFVEKWLTKLENEAEPGAGTEAAPATSAES</sequence>
<dbReference type="STRING" id="230819.A0A5C3L537"/>
<evidence type="ECO:0000256" key="8">
    <source>
        <dbReference type="ARBA" id="ARBA00038489"/>
    </source>
</evidence>
<accession>A0A5C3L537</accession>
<evidence type="ECO:0000256" key="4">
    <source>
        <dbReference type="ARBA" id="ARBA00023002"/>
    </source>
</evidence>
<evidence type="ECO:0000256" key="6">
    <source>
        <dbReference type="ARBA" id="ARBA00023284"/>
    </source>
</evidence>
<comment type="similarity">
    <text evidence="8">Belongs to the peroxiredoxin family. BCP/PrxQ subfamily.</text>
</comment>
<keyword evidence="2" id="KW-0575">Peroxidase</keyword>
<dbReference type="PROSITE" id="PS51352">
    <property type="entry name" value="THIOREDOXIN_2"/>
    <property type="match status" value="1"/>
</dbReference>
<dbReference type="EC" id="1.11.1.24" evidence="1"/>
<dbReference type="InterPro" id="IPR050924">
    <property type="entry name" value="Peroxiredoxin_BCP/PrxQ"/>
</dbReference>
<evidence type="ECO:0000256" key="7">
    <source>
        <dbReference type="ARBA" id="ARBA00032824"/>
    </source>
</evidence>
<name>A0A5C3L537_COPMA</name>